<dbReference type="OMA" id="PGKTIAH"/>
<comment type="cofactor">
    <cofactor evidence="11">
        <name>Zn(2+)</name>
        <dbReference type="ChEBI" id="CHEBI:29105"/>
    </cofactor>
    <text evidence="11">Binds 2 Zn(2+) ions per subunit.</text>
</comment>
<dbReference type="EMBL" id="CM002926">
    <property type="protein sequence ID" value="KGN52418.1"/>
    <property type="molecule type" value="Genomic_DNA"/>
</dbReference>
<dbReference type="InterPro" id="IPR021190">
    <property type="entry name" value="Pept_M10A"/>
</dbReference>
<feature type="domain" description="Peptidase metallopeptidase" evidence="14">
    <location>
        <begin position="157"/>
        <end position="312"/>
    </location>
</feature>
<keyword evidence="8" id="KW-0865">Zymogen</keyword>
<dbReference type="InterPro" id="IPR024079">
    <property type="entry name" value="MetalloPept_cat_dom_sf"/>
</dbReference>
<dbReference type="GO" id="GO:0030574">
    <property type="term" value="P:collagen catabolic process"/>
    <property type="evidence" value="ECO:0000318"/>
    <property type="project" value="GO_Central"/>
</dbReference>
<keyword evidence="16" id="KW-1185">Reference proteome</keyword>
<evidence type="ECO:0000256" key="10">
    <source>
        <dbReference type="PIRSR" id="PIRSR621190-1"/>
    </source>
</evidence>
<dbReference type="AlphaFoldDB" id="A0A0A0KS47"/>
<dbReference type="Gene3D" id="3.40.390.10">
    <property type="entry name" value="Collagenase (Catalytic Domain)"/>
    <property type="match status" value="1"/>
</dbReference>
<dbReference type="Pfam" id="PF00413">
    <property type="entry name" value="Peptidase_M10"/>
    <property type="match status" value="1"/>
</dbReference>
<dbReference type="Gramene" id="KGN52418">
    <property type="protein sequence ID" value="KGN52418"/>
    <property type="gene ID" value="Csa_5G633160"/>
</dbReference>
<sequence>MGFQGLSLFFTFTLFLIISLFPLISSSQPKPVDGLVFLKNLKGCKKGDKVEGIHQMKKYLQHFGYLNNDVHIRSESSDDEFDEILEFAVKTYQINYNLKVTGTLDNSTLMQMSKPRCGVADIINGKTSMKSGKRFVNQHRKISGHFHEVSHFAFFEGNLRWPDSKSHLTYGFLPGTPSEAISPVNRAFTTWAANTHFSFSQESKYENADIKISFEKGDHGDGFPFDSVGGVLAHAFAPTDGRLHFDAVEHWADGAVPKSYDMETVALHEIGHLLGLHHSSVEGAIMWPSIMGGATKGLHADDIEGIKVLYTTS</sequence>
<evidence type="ECO:0000256" key="12">
    <source>
        <dbReference type="PIRSR" id="PIRSR621190-5"/>
    </source>
</evidence>
<feature type="binding site" evidence="11">
    <location>
        <position position="278"/>
    </location>
    <ligand>
        <name>Zn(2+)</name>
        <dbReference type="ChEBI" id="CHEBI:29105"/>
        <label>2</label>
        <note>catalytic</note>
    </ligand>
</feature>
<dbReference type="InterPro" id="IPR002477">
    <property type="entry name" value="Peptidoglycan-bd-like"/>
</dbReference>
<dbReference type="PANTHER" id="PTHR10201:SF213">
    <property type="entry name" value="METALLOENDOPROTEINASE 2-MMP-LIKE"/>
    <property type="match status" value="1"/>
</dbReference>
<dbReference type="PANTHER" id="PTHR10201">
    <property type="entry name" value="MATRIX METALLOPROTEINASE"/>
    <property type="match status" value="1"/>
</dbReference>
<feature type="binding site" evidence="11">
    <location>
        <position position="286"/>
    </location>
    <ligand>
        <name>Zn(2+)</name>
        <dbReference type="ChEBI" id="CHEBI:29105"/>
        <label>2</label>
        <note>catalytic</note>
    </ligand>
</feature>
<evidence type="ECO:0000256" key="5">
    <source>
        <dbReference type="ARBA" id="ARBA00022801"/>
    </source>
</evidence>
<evidence type="ECO:0000256" key="11">
    <source>
        <dbReference type="PIRSR" id="PIRSR621190-2"/>
    </source>
</evidence>
<organism evidence="15 16">
    <name type="scientific">Cucumis sativus</name>
    <name type="common">Cucumber</name>
    <dbReference type="NCBI Taxonomy" id="3659"/>
    <lineage>
        <taxon>Eukaryota</taxon>
        <taxon>Viridiplantae</taxon>
        <taxon>Streptophyta</taxon>
        <taxon>Embryophyta</taxon>
        <taxon>Tracheophyta</taxon>
        <taxon>Spermatophyta</taxon>
        <taxon>Magnoliopsida</taxon>
        <taxon>eudicotyledons</taxon>
        <taxon>Gunneridae</taxon>
        <taxon>Pentapetalae</taxon>
        <taxon>rosids</taxon>
        <taxon>fabids</taxon>
        <taxon>Cucurbitales</taxon>
        <taxon>Cucurbitaceae</taxon>
        <taxon>Benincaseae</taxon>
        <taxon>Cucumis</taxon>
    </lineage>
</organism>
<keyword evidence="7" id="KW-0482">Metalloprotease</keyword>
<evidence type="ECO:0000256" key="7">
    <source>
        <dbReference type="ARBA" id="ARBA00023049"/>
    </source>
</evidence>
<dbReference type="GO" id="GO:0030198">
    <property type="term" value="P:extracellular matrix organization"/>
    <property type="evidence" value="ECO:0000318"/>
    <property type="project" value="GO_Central"/>
</dbReference>
<keyword evidence="2" id="KW-0645">Protease</keyword>
<dbReference type="Proteomes" id="UP000029981">
    <property type="component" value="Chromosome 5"/>
</dbReference>
<feature type="binding site" evidence="11">
    <location>
        <position position="246"/>
    </location>
    <ligand>
        <name>Ca(2+)</name>
        <dbReference type="ChEBI" id="CHEBI:29108"/>
        <label>3</label>
    </ligand>
</feature>
<dbReference type="GO" id="GO:0008270">
    <property type="term" value="F:zinc ion binding"/>
    <property type="evidence" value="ECO:0007669"/>
    <property type="project" value="InterPro"/>
</dbReference>
<evidence type="ECO:0000259" key="14">
    <source>
        <dbReference type="SMART" id="SM00235"/>
    </source>
</evidence>
<keyword evidence="11" id="KW-0106">Calcium</keyword>
<feature type="binding site" evidence="11">
    <location>
        <position position="234"/>
    </location>
    <ligand>
        <name>Zn(2+)</name>
        <dbReference type="ChEBI" id="CHEBI:29105"/>
        <label>1</label>
    </ligand>
</feature>
<evidence type="ECO:0000313" key="16">
    <source>
        <dbReference type="Proteomes" id="UP000029981"/>
    </source>
</evidence>
<evidence type="ECO:0000313" key="15">
    <source>
        <dbReference type="EMBL" id="KGN52418.1"/>
    </source>
</evidence>
<feature type="binding site" evidence="11">
    <location>
        <position position="272"/>
    </location>
    <ligand>
        <name>Zn(2+)</name>
        <dbReference type="ChEBI" id="CHEBI:29105"/>
        <label>2</label>
        <note>catalytic</note>
    </ligand>
</feature>
<comment type="cofactor">
    <cofactor evidence="11">
        <name>Ca(2+)</name>
        <dbReference type="ChEBI" id="CHEBI:29108"/>
    </cofactor>
    <text evidence="11">Can bind about 5 Ca(2+) ions per subunit.</text>
</comment>
<reference evidence="15 16" key="4">
    <citation type="journal article" date="2011" name="BMC Genomics">
        <title>RNA-Seq improves annotation of protein-coding genes in the cucumber genome.</title>
        <authorList>
            <person name="Li Z."/>
            <person name="Zhang Z."/>
            <person name="Yan P."/>
            <person name="Huang S."/>
            <person name="Fei Z."/>
            <person name="Lin K."/>
        </authorList>
    </citation>
    <scope>NUCLEOTIDE SEQUENCE [LARGE SCALE GENOMIC DNA]</scope>
    <source>
        <strain evidence="16">cv. 9930</strain>
    </source>
</reference>
<dbReference type="InterPro" id="IPR033739">
    <property type="entry name" value="M10A_MMP"/>
</dbReference>
<evidence type="ECO:0000256" key="9">
    <source>
        <dbReference type="ARBA" id="ARBA00023180"/>
    </source>
</evidence>
<feature type="signal peptide" evidence="13">
    <location>
        <begin position="1"/>
        <end position="26"/>
    </location>
</feature>
<evidence type="ECO:0000256" key="13">
    <source>
        <dbReference type="SAM" id="SignalP"/>
    </source>
</evidence>
<dbReference type="eggNOG" id="KOG1565">
    <property type="taxonomic scope" value="Eukaryota"/>
</dbReference>
<feature type="binding site" evidence="11">
    <location>
        <position position="244"/>
    </location>
    <ligand>
        <name>Zn(2+)</name>
        <dbReference type="ChEBI" id="CHEBI:29105"/>
        <label>1</label>
    </ligand>
</feature>
<dbReference type="InterPro" id="IPR006026">
    <property type="entry name" value="Peptidase_Metallo"/>
</dbReference>
<dbReference type="FunFam" id="3.40.390.10:FF:000018">
    <property type="entry name" value="Metalloendoproteinase 1"/>
    <property type="match status" value="1"/>
</dbReference>
<feature type="binding site" evidence="11">
    <location>
        <position position="219"/>
    </location>
    <ligand>
        <name>Zn(2+)</name>
        <dbReference type="ChEBI" id="CHEBI:29105"/>
        <label>1</label>
    </ligand>
</feature>
<feature type="binding site" evidence="11">
    <location>
        <position position="268"/>
    </location>
    <ligand>
        <name>Zn(2+)</name>
        <dbReference type="ChEBI" id="CHEBI:29105"/>
        <label>2</label>
        <note>catalytic</note>
    </ligand>
</feature>
<feature type="chain" id="PRO_5001965496" description="Peptidase metallopeptidase domain-containing protein" evidence="13">
    <location>
        <begin position="27"/>
        <end position="313"/>
    </location>
</feature>
<feature type="active site" evidence="10">
    <location>
        <position position="269"/>
    </location>
</feature>
<reference evidence="15 16" key="3">
    <citation type="journal article" date="2010" name="BMC Genomics">
        <title>Transcriptome sequencing and comparative analysis of cucumber flowers with different sex types.</title>
        <authorList>
            <person name="Guo S."/>
            <person name="Zheng Y."/>
            <person name="Joung J.G."/>
            <person name="Liu S."/>
            <person name="Zhang Z."/>
            <person name="Crasta O.R."/>
            <person name="Sobral B.W."/>
            <person name="Xu Y."/>
            <person name="Huang S."/>
            <person name="Fei Z."/>
        </authorList>
    </citation>
    <scope>NUCLEOTIDE SEQUENCE [LARGE SCALE GENOMIC DNA]</scope>
    <source>
        <strain evidence="16">cv. 9930</strain>
    </source>
</reference>
<comment type="similarity">
    <text evidence="1">Belongs to the peptidase M10A family. Matrix metalloproteinases (MMPs) subfamily.</text>
</comment>
<dbReference type="InterPro" id="IPR036365">
    <property type="entry name" value="PGBD-like_sf"/>
</dbReference>
<keyword evidence="5" id="KW-0378">Hydrolase</keyword>
<keyword evidence="6 11" id="KW-0862">Zinc</keyword>
<feature type="binding site" description="in inhibited form" evidence="11">
    <location>
        <position position="117"/>
    </location>
    <ligand>
        <name>Zn(2+)</name>
        <dbReference type="ChEBI" id="CHEBI:29105"/>
        <label>2</label>
        <note>catalytic</note>
    </ligand>
</feature>
<evidence type="ECO:0000256" key="8">
    <source>
        <dbReference type="ARBA" id="ARBA00023145"/>
    </source>
</evidence>
<dbReference type="GO" id="GO:0006508">
    <property type="term" value="P:proteolysis"/>
    <property type="evidence" value="ECO:0007669"/>
    <property type="project" value="UniProtKB-KW"/>
</dbReference>
<protein>
    <recommendedName>
        <fullName evidence="14">Peptidase metallopeptidase domain-containing protein</fullName>
    </recommendedName>
</protein>
<name>A0A0A0KS47_CUCSA</name>
<proteinExistence type="inferred from homology"/>
<dbReference type="PRINTS" id="PR00138">
    <property type="entry name" value="MATRIXIN"/>
</dbReference>
<feature type="binding site" evidence="11">
    <location>
        <position position="221"/>
    </location>
    <ligand>
        <name>Zn(2+)</name>
        <dbReference type="ChEBI" id="CHEBI:29105"/>
        <label>1</label>
    </ligand>
</feature>
<keyword evidence="9" id="KW-0325">Glycoprotein</keyword>
<feature type="short sequence motif" description="Cysteine switch" evidence="12">
    <location>
        <begin position="115"/>
        <end position="149"/>
    </location>
</feature>
<gene>
    <name evidence="15" type="ORF">Csa_5G633160</name>
</gene>
<evidence type="ECO:0000256" key="6">
    <source>
        <dbReference type="ARBA" id="ARBA00022833"/>
    </source>
</evidence>
<reference evidence="15 16" key="1">
    <citation type="journal article" date="2009" name="Nat. Genet.">
        <title>The genome of the cucumber, Cucumis sativus L.</title>
        <authorList>
            <person name="Huang S."/>
            <person name="Li R."/>
            <person name="Zhang Z."/>
            <person name="Li L."/>
            <person name="Gu X."/>
            <person name="Fan W."/>
            <person name="Lucas W.J."/>
            <person name="Wang X."/>
            <person name="Xie B."/>
            <person name="Ni P."/>
            <person name="Ren Y."/>
            <person name="Zhu H."/>
            <person name="Li J."/>
            <person name="Lin K."/>
            <person name="Jin W."/>
            <person name="Fei Z."/>
            <person name="Li G."/>
            <person name="Staub J."/>
            <person name="Kilian A."/>
            <person name="van der Vossen E.A."/>
            <person name="Wu Y."/>
            <person name="Guo J."/>
            <person name="He J."/>
            <person name="Jia Z."/>
            <person name="Ren Y."/>
            <person name="Tian G."/>
            <person name="Lu Y."/>
            <person name="Ruan J."/>
            <person name="Qian W."/>
            <person name="Wang M."/>
            <person name="Huang Q."/>
            <person name="Li B."/>
            <person name="Xuan Z."/>
            <person name="Cao J."/>
            <person name="Asan"/>
            <person name="Wu Z."/>
            <person name="Zhang J."/>
            <person name="Cai Q."/>
            <person name="Bai Y."/>
            <person name="Zhao B."/>
            <person name="Han Y."/>
            <person name="Li Y."/>
            <person name="Li X."/>
            <person name="Wang S."/>
            <person name="Shi Q."/>
            <person name="Liu S."/>
            <person name="Cho W.K."/>
            <person name="Kim J.Y."/>
            <person name="Xu Y."/>
            <person name="Heller-Uszynska K."/>
            <person name="Miao H."/>
            <person name="Cheng Z."/>
            <person name="Zhang S."/>
            <person name="Wu J."/>
            <person name="Yang Y."/>
            <person name="Kang H."/>
            <person name="Li M."/>
            <person name="Liang H."/>
            <person name="Ren X."/>
            <person name="Shi Z."/>
            <person name="Wen M."/>
            <person name="Jian M."/>
            <person name="Yang H."/>
            <person name="Zhang G."/>
            <person name="Yang Z."/>
            <person name="Chen R."/>
            <person name="Liu S."/>
            <person name="Li J."/>
            <person name="Ma L."/>
            <person name="Liu H."/>
            <person name="Zhou Y."/>
            <person name="Zhao J."/>
            <person name="Fang X."/>
            <person name="Li G."/>
            <person name="Fang L."/>
            <person name="Li Y."/>
            <person name="Liu D."/>
            <person name="Zheng H."/>
            <person name="Zhang Y."/>
            <person name="Qin N."/>
            <person name="Li Z."/>
            <person name="Yang G."/>
            <person name="Yang S."/>
            <person name="Bolund L."/>
            <person name="Kristiansen K."/>
            <person name="Zheng H."/>
            <person name="Li S."/>
            <person name="Zhang X."/>
            <person name="Yang H."/>
            <person name="Wang J."/>
            <person name="Sun R."/>
            <person name="Zhang B."/>
            <person name="Jiang S."/>
            <person name="Wang J."/>
            <person name="Du Y."/>
            <person name="Li S."/>
        </authorList>
    </citation>
    <scope>NUCLEOTIDE SEQUENCE [LARGE SCALE GENOMIC DNA]</scope>
    <source>
        <strain evidence="16">cv. 9930</strain>
    </source>
</reference>
<dbReference type="InterPro" id="IPR001818">
    <property type="entry name" value="Pept_M10_metallopeptidase"/>
</dbReference>
<dbReference type="SMART" id="SM00235">
    <property type="entry name" value="ZnMc"/>
    <property type="match status" value="1"/>
</dbReference>
<dbReference type="KEGG" id="csv:101214559"/>
<dbReference type="OrthoDB" id="406838at2759"/>
<reference evidence="15 16" key="2">
    <citation type="journal article" date="2009" name="PLoS ONE">
        <title>An integrated genetic and cytogenetic map of the cucumber genome.</title>
        <authorList>
            <person name="Ren Y."/>
            <person name="Zhang Z."/>
            <person name="Liu J."/>
            <person name="Staub J.E."/>
            <person name="Han Y."/>
            <person name="Cheng Z."/>
            <person name="Li X."/>
            <person name="Lu J."/>
            <person name="Miao H."/>
            <person name="Kang H."/>
            <person name="Xie B."/>
            <person name="Gu X."/>
            <person name="Wang X."/>
            <person name="Du Y."/>
            <person name="Jin W."/>
            <person name="Huang S."/>
        </authorList>
    </citation>
    <scope>NUCLEOTIDE SEQUENCE [LARGE SCALE GENOMIC DNA]</scope>
    <source>
        <strain evidence="16">cv. 9930</strain>
    </source>
</reference>
<dbReference type="GO" id="GO:0031012">
    <property type="term" value="C:extracellular matrix"/>
    <property type="evidence" value="ECO:0007669"/>
    <property type="project" value="InterPro"/>
</dbReference>
<dbReference type="SUPFAM" id="SSF47090">
    <property type="entry name" value="PGBD-like"/>
    <property type="match status" value="1"/>
</dbReference>
<dbReference type="CDD" id="cd04278">
    <property type="entry name" value="ZnMc_MMP"/>
    <property type="match status" value="1"/>
</dbReference>
<keyword evidence="4 13" id="KW-0732">Signal</keyword>
<feature type="binding site" evidence="11">
    <location>
        <position position="249"/>
    </location>
    <ligand>
        <name>Ca(2+)</name>
        <dbReference type="ChEBI" id="CHEBI:29108"/>
        <label>1</label>
    </ligand>
</feature>
<feature type="binding site" evidence="11">
    <location>
        <position position="209"/>
    </location>
    <ligand>
        <name>Ca(2+)</name>
        <dbReference type="ChEBI" id="CHEBI:29108"/>
        <label>2</label>
    </ligand>
</feature>
<dbReference type="Pfam" id="PF01471">
    <property type="entry name" value="PG_binding_1"/>
    <property type="match status" value="1"/>
</dbReference>
<evidence type="ECO:0000256" key="2">
    <source>
        <dbReference type="ARBA" id="ARBA00022670"/>
    </source>
</evidence>
<feature type="binding site" evidence="11">
    <location>
        <position position="249"/>
    </location>
    <ligand>
        <name>Ca(2+)</name>
        <dbReference type="ChEBI" id="CHEBI:29108"/>
        <label>3</label>
    </ligand>
</feature>
<accession>A0A0A0KS47</accession>
<dbReference type="SUPFAM" id="SSF55486">
    <property type="entry name" value="Metalloproteases ('zincins'), catalytic domain"/>
    <property type="match status" value="1"/>
</dbReference>
<dbReference type="GO" id="GO:0004222">
    <property type="term" value="F:metalloendopeptidase activity"/>
    <property type="evidence" value="ECO:0000318"/>
    <property type="project" value="GO_Central"/>
</dbReference>
<evidence type="ECO:0000256" key="4">
    <source>
        <dbReference type="ARBA" id="ARBA00022729"/>
    </source>
</evidence>
<evidence type="ECO:0000256" key="3">
    <source>
        <dbReference type="ARBA" id="ARBA00022723"/>
    </source>
</evidence>
<feature type="binding site" evidence="11">
    <location>
        <position position="226"/>
    </location>
    <ligand>
        <name>Ca(2+)</name>
        <dbReference type="ChEBI" id="CHEBI:29108"/>
        <label>3</label>
    </ligand>
</feature>
<keyword evidence="3 11" id="KW-0479">Metal-binding</keyword>
<evidence type="ECO:0000256" key="1">
    <source>
        <dbReference type="ARBA" id="ARBA00009614"/>
    </source>
</evidence>